<dbReference type="STRING" id="416450.A0A1V6PBR1"/>
<dbReference type="EMBL" id="MDYN01000081">
    <property type="protein sequence ID" value="OQD78784.1"/>
    <property type="molecule type" value="Genomic_DNA"/>
</dbReference>
<evidence type="ECO:0000256" key="1">
    <source>
        <dbReference type="ARBA" id="ARBA00023002"/>
    </source>
</evidence>
<protein>
    <recommendedName>
        <fullName evidence="2">Alcohol dehydrogenase-like C-terminal domain-containing protein</fullName>
    </recommendedName>
</protein>
<evidence type="ECO:0000313" key="6">
    <source>
        <dbReference type="Proteomes" id="UP000191672"/>
    </source>
</evidence>
<evidence type="ECO:0000313" key="3">
    <source>
        <dbReference type="EMBL" id="OQD74461.1"/>
    </source>
</evidence>
<gene>
    <name evidence="5" type="ORF">PENANT_c081G10213</name>
    <name evidence="4" type="ORF">PENANT_c144G04641</name>
    <name evidence="3" type="ORF">PENANT_c174G04686</name>
</gene>
<dbReference type="PANTHER" id="PTHR43189">
    <property type="entry name" value="ZINC-TYPE ALCOHOL DEHYDROGENASE-LIKE PROTEIN C1198.01-RELATED"/>
    <property type="match status" value="1"/>
</dbReference>
<dbReference type="AlphaFoldDB" id="A0A1V6PBR1"/>
<reference evidence="3" key="1">
    <citation type="submission" date="2016-08" db="EMBL/GenBank/DDBJ databases">
        <title>Uncovering the secondary metabolism of Penicillium species provides insights into the evolution of 6-MSA pathways.</title>
        <authorList>
            <person name="Nielsen J.C."/>
            <person name="Nielsen J."/>
        </authorList>
    </citation>
    <scope>NUCLEOTIDE SEQUENCE [LARGE SCALE GENOMIC DNA]</scope>
    <source>
        <strain evidence="3">IBT 31811</strain>
    </source>
</reference>
<dbReference type="SUPFAM" id="SSF51735">
    <property type="entry name" value="NAD(P)-binding Rossmann-fold domains"/>
    <property type="match status" value="1"/>
</dbReference>
<feature type="domain" description="Alcohol dehydrogenase-like C-terminal" evidence="2">
    <location>
        <begin position="56"/>
        <end position="182"/>
    </location>
</feature>
<proteinExistence type="predicted"/>
<dbReference type="EMBL" id="MDYN01000174">
    <property type="protein sequence ID" value="OQD74461.1"/>
    <property type="molecule type" value="Genomic_DNA"/>
</dbReference>
<dbReference type="Pfam" id="PF00107">
    <property type="entry name" value="ADH_zinc_N"/>
    <property type="match status" value="1"/>
</dbReference>
<dbReference type="PANTHER" id="PTHR43189:SF1">
    <property type="entry name" value="ZINC-TYPE ALCOHOL DEHYDROGENASE-LIKE PROTEIN C1198.01"/>
    <property type="match status" value="1"/>
</dbReference>
<keyword evidence="1" id="KW-0560">Oxidoreductase</keyword>
<accession>A0A1V6PBR1</accession>
<evidence type="ECO:0000259" key="2">
    <source>
        <dbReference type="Pfam" id="PF00107"/>
    </source>
</evidence>
<keyword evidence="6" id="KW-1185">Reference proteome</keyword>
<name>A0A1V6PBR1_9EURO</name>
<dbReference type="InterPro" id="IPR013149">
    <property type="entry name" value="ADH-like_C"/>
</dbReference>
<dbReference type="Gene3D" id="3.90.180.10">
    <property type="entry name" value="Medium-chain alcohol dehydrogenases, catalytic domain"/>
    <property type="match status" value="1"/>
</dbReference>
<dbReference type="Proteomes" id="UP000191672">
    <property type="component" value="Unassembled WGS sequence"/>
</dbReference>
<dbReference type="InterPro" id="IPR036291">
    <property type="entry name" value="NAD(P)-bd_dom_sf"/>
</dbReference>
<dbReference type="EMBL" id="MDYN01000144">
    <property type="protein sequence ID" value="OQD75865.1"/>
    <property type="molecule type" value="Genomic_DNA"/>
</dbReference>
<sequence length="226" mass="24800">MSKKIVAPAGHFYPIPENVSLEAASFIELLAVAWHSVKISLFEPGNSVLIVGGGTIGLGLLQVLKLQGAKNIIVAELMDSRKDLCLYYGATHIIDPRNTNLAQQTRHLTDGVGANIIFDTAGVEKALLIAIPACRTQGKIVNIAVWEKRPSFPVNQLMYNEVWYVGAALYDEVSFLETIQALSKGHLNSEAMITARICLDEIVEKGFQALLEHRDHHCKILVDVQS</sequence>
<comment type="caution">
    <text evidence="3">The sequence shown here is derived from an EMBL/GenBank/DDBJ whole genome shotgun (WGS) entry which is preliminary data.</text>
</comment>
<reference evidence="6" key="2">
    <citation type="journal article" date="2017" name="Nat. Microbiol.">
        <title>Global analysis of biosynthetic gene clusters reveals vast potential of secondary metabolite production in Penicillium species.</title>
        <authorList>
            <person name="Nielsen J.C."/>
            <person name="Grijseels S."/>
            <person name="Prigent S."/>
            <person name="Ji B."/>
            <person name="Dainat J."/>
            <person name="Nielsen K.F."/>
            <person name="Frisvad J.C."/>
            <person name="Workman M."/>
            <person name="Nielsen J."/>
        </authorList>
    </citation>
    <scope>NUCLEOTIDE SEQUENCE [LARGE SCALE GENOMIC DNA]</scope>
    <source>
        <strain evidence="6">IBT 31811</strain>
    </source>
</reference>
<organism evidence="3 6">
    <name type="scientific">Penicillium antarcticum</name>
    <dbReference type="NCBI Taxonomy" id="416450"/>
    <lineage>
        <taxon>Eukaryota</taxon>
        <taxon>Fungi</taxon>
        <taxon>Dikarya</taxon>
        <taxon>Ascomycota</taxon>
        <taxon>Pezizomycotina</taxon>
        <taxon>Eurotiomycetes</taxon>
        <taxon>Eurotiomycetidae</taxon>
        <taxon>Eurotiales</taxon>
        <taxon>Aspergillaceae</taxon>
        <taxon>Penicillium</taxon>
    </lineage>
</organism>
<evidence type="ECO:0000313" key="5">
    <source>
        <dbReference type="EMBL" id="OQD78784.1"/>
    </source>
</evidence>
<dbReference type="Gene3D" id="3.40.50.720">
    <property type="entry name" value="NAD(P)-binding Rossmann-like Domain"/>
    <property type="match status" value="1"/>
</dbReference>
<evidence type="ECO:0000313" key="4">
    <source>
        <dbReference type="EMBL" id="OQD75865.1"/>
    </source>
</evidence>
<dbReference type="GO" id="GO:0016491">
    <property type="term" value="F:oxidoreductase activity"/>
    <property type="evidence" value="ECO:0007669"/>
    <property type="project" value="UniProtKB-KW"/>
</dbReference>